<gene>
    <name evidence="1" type="ORF">SAMN05660293_00799</name>
</gene>
<accession>A0A1T5C0Y8</accession>
<dbReference type="STRING" id="651661.SAMN05660293_00799"/>
<dbReference type="AlphaFoldDB" id="A0A1T5C0Y8"/>
<evidence type="ECO:0000313" key="1">
    <source>
        <dbReference type="EMBL" id="SKB53084.1"/>
    </source>
</evidence>
<dbReference type="EMBL" id="FUZA01000001">
    <property type="protein sequence ID" value="SKB53084.1"/>
    <property type="molecule type" value="Genomic_DNA"/>
</dbReference>
<protein>
    <submittedName>
        <fullName evidence="1">SatD family (SatD)</fullName>
    </submittedName>
</protein>
<name>A0A1T5C0Y8_9BACT</name>
<dbReference type="RefSeq" id="WP_082213340.1">
    <property type="nucleotide sequence ID" value="NZ_FUZA01000001.1"/>
</dbReference>
<keyword evidence="2" id="KW-1185">Reference proteome</keyword>
<sequence>MKKYHAVITADMVNSTFFTREETTEWLSEMIGLLRENPAFDWALKPEIYRGDSFQGVLKNTNEAMHAAILARASMRTHAKNTDLRIAIGIGKTEQLTDRAGTSDGEAFRLSGHLADNIRKQKARIGIALPNPSEPLNATLDLLETLIENWTTSQSEVIVALLLKKNINQISEQLGISQPAASQRVASSKWWAIENFLATFPKHLSLYTKTKL</sequence>
<evidence type="ECO:0000313" key="2">
    <source>
        <dbReference type="Proteomes" id="UP000190897"/>
    </source>
</evidence>
<reference evidence="2" key="1">
    <citation type="submission" date="2017-02" db="EMBL/GenBank/DDBJ databases">
        <authorList>
            <person name="Varghese N."/>
            <person name="Submissions S."/>
        </authorList>
    </citation>
    <scope>NUCLEOTIDE SEQUENCE [LARGE SCALE GENOMIC DNA]</scope>
    <source>
        <strain evidence="2">DSM 22270</strain>
    </source>
</reference>
<dbReference type="Proteomes" id="UP000190897">
    <property type="component" value="Unassembled WGS sequence"/>
</dbReference>
<organism evidence="1 2">
    <name type="scientific">Dyadobacter psychrophilus</name>
    <dbReference type="NCBI Taxonomy" id="651661"/>
    <lineage>
        <taxon>Bacteria</taxon>
        <taxon>Pseudomonadati</taxon>
        <taxon>Bacteroidota</taxon>
        <taxon>Cytophagia</taxon>
        <taxon>Cytophagales</taxon>
        <taxon>Spirosomataceae</taxon>
        <taxon>Dyadobacter</taxon>
    </lineage>
</organism>
<proteinExistence type="predicted"/>
<dbReference type="OrthoDB" id="7064118at2"/>